<dbReference type="AlphaFoldDB" id="A0A916K1S9"/>
<comment type="caution">
    <text evidence="1">The sequence shown here is derived from an EMBL/GenBank/DDBJ whole genome shotgun (WGS) entry which is preliminary data.</text>
</comment>
<accession>A0A916K1S9</accession>
<sequence length="65" mass="7151">MYVLVTAAEGKALNYLYIGNSGLRLSVSSNQTAEGALHGQPSTMLARIKSKFVPSGEWEWRMYGN</sequence>
<evidence type="ECO:0000313" key="2">
    <source>
        <dbReference type="Proteomes" id="UP000693672"/>
    </source>
</evidence>
<keyword evidence="2" id="KW-1185">Reference proteome</keyword>
<gene>
    <name evidence="1" type="ORF">PAESOLCIP111_02512</name>
</gene>
<reference evidence="1" key="1">
    <citation type="submission" date="2021-06" db="EMBL/GenBank/DDBJ databases">
        <authorList>
            <person name="Criscuolo A."/>
        </authorList>
    </citation>
    <scope>NUCLEOTIDE SEQUENCE</scope>
    <source>
        <strain evidence="1">CIP111600</strain>
    </source>
</reference>
<dbReference type="EMBL" id="CAJVAS010000009">
    <property type="protein sequence ID" value="CAG7623358.1"/>
    <property type="molecule type" value="Genomic_DNA"/>
</dbReference>
<organism evidence="1 2">
    <name type="scientific">Paenibacillus solanacearum</name>
    <dbReference type="NCBI Taxonomy" id="2048548"/>
    <lineage>
        <taxon>Bacteria</taxon>
        <taxon>Bacillati</taxon>
        <taxon>Bacillota</taxon>
        <taxon>Bacilli</taxon>
        <taxon>Bacillales</taxon>
        <taxon>Paenibacillaceae</taxon>
        <taxon>Paenibacillus</taxon>
    </lineage>
</organism>
<dbReference type="Proteomes" id="UP000693672">
    <property type="component" value="Unassembled WGS sequence"/>
</dbReference>
<proteinExistence type="predicted"/>
<evidence type="ECO:0000313" key="1">
    <source>
        <dbReference type="EMBL" id="CAG7623358.1"/>
    </source>
</evidence>
<protein>
    <submittedName>
        <fullName evidence="1">Uncharacterized protein</fullName>
    </submittedName>
</protein>
<name>A0A916K1S9_9BACL</name>